<gene>
    <name evidence="1" type="ORF">NGM99_01045</name>
</gene>
<evidence type="ECO:0000313" key="1">
    <source>
        <dbReference type="EMBL" id="MCO6048375.1"/>
    </source>
</evidence>
<sequence length="172" mass="19451">MPKHHGPVLLDTNAIIESWRVNGWRALAGGYRLETVEFVVIETQTGMQRRRPEQQIDITVLKDGLAAEHRVTPEDVAAAAIQDGTIGALDTGERLLWSHILSRQDDPWVLCGPDKASLRIGIRQGFCDRMISLERLFTDVGFRPREPLKLPYTKDWLERTLSELAALERGRA</sequence>
<name>A0ABT1C0L8_9HYPH</name>
<dbReference type="Proteomes" id="UP001205906">
    <property type="component" value="Unassembled WGS sequence"/>
</dbReference>
<dbReference type="EMBL" id="JAMXQS010000001">
    <property type="protein sequence ID" value="MCO6048375.1"/>
    <property type="molecule type" value="Genomic_DNA"/>
</dbReference>
<organism evidence="1 2">
    <name type="scientific">Mesorhizobium liriopis</name>
    <dbReference type="NCBI Taxonomy" id="2953882"/>
    <lineage>
        <taxon>Bacteria</taxon>
        <taxon>Pseudomonadati</taxon>
        <taxon>Pseudomonadota</taxon>
        <taxon>Alphaproteobacteria</taxon>
        <taxon>Hyphomicrobiales</taxon>
        <taxon>Phyllobacteriaceae</taxon>
        <taxon>Mesorhizobium</taxon>
    </lineage>
</organism>
<accession>A0ABT1C0L8</accession>
<proteinExistence type="predicted"/>
<comment type="caution">
    <text evidence="1">The sequence shown here is derived from an EMBL/GenBank/DDBJ whole genome shotgun (WGS) entry which is preliminary data.</text>
</comment>
<dbReference type="RefSeq" id="WP_252815191.1">
    <property type="nucleotide sequence ID" value="NZ_JAMXQS010000001.1"/>
</dbReference>
<protein>
    <recommendedName>
        <fullName evidence="3">PIN domain-containing protein</fullName>
    </recommendedName>
</protein>
<reference evidence="1 2" key="1">
    <citation type="submission" date="2022-06" db="EMBL/GenBank/DDBJ databases">
        <title>Mesorhizobium sp. strain RP14 Genome sequencing and assembly.</title>
        <authorList>
            <person name="Kim I."/>
        </authorList>
    </citation>
    <scope>NUCLEOTIDE SEQUENCE [LARGE SCALE GENOMIC DNA]</scope>
    <source>
        <strain evidence="2">RP14(2022)</strain>
    </source>
</reference>
<keyword evidence="2" id="KW-1185">Reference proteome</keyword>
<evidence type="ECO:0000313" key="2">
    <source>
        <dbReference type="Proteomes" id="UP001205906"/>
    </source>
</evidence>
<evidence type="ECO:0008006" key="3">
    <source>
        <dbReference type="Google" id="ProtNLM"/>
    </source>
</evidence>